<proteinExistence type="predicted"/>
<protein>
    <recommendedName>
        <fullName evidence="3">Transposase</fullName>
    </recommendedName>
</protein>
<organism evidence="1 2">
    <name type="scientific">Planococcus shenhongbingii</name>
    <dbReference type="NCBI Taxonomy" id="3058398"/>
    <lineage>
        <taxon>Bacteria</taxon>
        <taxon>Bacillati</taxon>
        <taxon>Bacillota</taxon>
        <taxon>Bacilli</taxon>
        <taxon>Bacillales</taxon>
        <taxon>Caryophanaceae</taxon>
        <taxon>Planococcus</taxon>
    </lineage>
</organism>
<reference evidence="1 2" key="1">
    <citation type="submission" date="2023-07" db="EMBL/GenBank/DDBJ databases">
        <title>Novel species in genus Planococcus.</title>
        <authorList>
            <person name="Ning S."/>
        </authorList>
    </citation>
    <scope>NUCLEOTIDE SEQUENCE [LARGE SCALE GENOMIC DNA]</scope>
    <source>
        <strain evidence="1 2">N017</strain>
    </source>
</reference>
<sequence>MGIDDFAFKKRFTYDTLFIDLLTNKPIDLLNTHQPEEVTKWLKTYPAIELIIRGCSKMLQR</sequence>
<evidence type="ECO:0008006" key="3">
    <source>
        <dbReference type="Google" id="ProtNLM"/>
    </source>
</evidence>
<dbReference type="RefSeq" id="WP_301857409.1">
    <property type="nucleotide sequence ID" value="NZ_JAUJWU010000005.1"/>
</dbReference>
<keyword evidence="2" id="KW-1185">Reference proteome</keyword>
<accession>A0ABT8NI24</accession>
<gene>
    <name evidence="1" type="ORF">QWY13_16595</name>
</gene>
<evidence type="ECO:0000313" key="2">
    <source>
        <dbReference type="Proteomes" id="UP001172142"/>
    </source>
</evidence>
<evidence type="ECO:0000313" key="1">
    <source>
        <dbReference type="EMBL" id="MDN7247100.1"/>
    </source>
</evidence>
<dbReference type="EMBL" id="JAUJWU010000005">
    <property type="protein sequence ID" value="MDN7247100.1"/>
    <property type="molecule type" value="Genomic_DNA"/>
</dbReference>
<comment type="caution">
    <text evidence="1">The sequence shown here is derived from an EMBL/GenBank/DDBJ whole genome shotgun (WGS) entry which is preliminary data.</text>
</comment>
<name>A0ABT8NI24_9BACL</name>
<dbReference type="Proteomes" id="UP001172142">
    <property type="component" value="Unassembled WGS sequence"/>
</dbReference>